<accession>A0A135LTK4</accession>
<organism evidence="2 3">
    <name type="scientific">Penicillium patulum</name>
    <name type="common">Penicillium griseofulvum</name>
    <dbReference type="NCBI Taxonomy" id="5078"/>
    <lineage>
        <taxon>Eukaryota</taxon>
        <taxon>Fungi</taxon>
        <taxon>Dikarya</taxon>
        <taxon>Ascomycota</taxon>
        <taxon>Pezizomycotina</taxon>
        <taxon>Eurotiomycetes</taxon>
        <taxon>Eurotiomycetidae</taxon>
        <taxon>Eurotiales</taxon>
        <taxon>Aspergillaceae</taxon>
        <taxon>Penicillium</taxon>
    </lineage>
</organism>
<dbReference type="Proteomes" id="UP000070168">
    <property type="component" value="Unassembled WGS sequence"/>
</dbReference>
<dbReference type="EMBL" id="LHQR01000026">
    <property type="protein sequence ID" value="KXG52251.1"/>
    <property type="molecule type" value="Genomic_DNA"/>
</dbReference>
<dbReference type="OrthoDB" id="626167at2759"/>
<keyword evidence="3" id="KW-1185">Reference proteome</keyword>
<proteinExistence type="predicted"/>
<dbReference type="InterPro" id="IPR036770">
    <property type="entry name" value="Ankyrin_rpt-contain_sf"/>
</dbReference>
<comment type="caution">
    <text evidence="2">The sequence shown here is derived from an EMBL/GenBank/DDBJ whole genome shotgun (WGS) entry which is preliminary data.</text>
</comment>
<protein>
    <submittedName>
        <fullName evidence="2">Uncharacterized protein</fullName>
    </submittedName>
</protein>
<reference evidence="2 3" key="1">
    <citation type="journal article" date="2016" name="BMC Genomics">
        <title>Genome sequencing and secondary metabolism of the postharvest pathogen Penicillium griseofulvum.</title>
        <authorList>
            <person name="Banani H."/>
            <person name="Marcet-Houben M."/>
            <person name="Ballester A.R."/>
            <person name="Abbruscato P."/>
            <person name="Gonzalez-Candelas L."/>
            <person name="Gabaldon T."/>
            <person name="Spadaro D."/>
        </authorList>
    </citation>
    <scope>NUCLEOTIDE SEQUENCE [LARGE SCALE GENOMIC DNA]</scope>
    <source>
        <strain evidence="2 3">PG3</strain>
    </source>
</reference>
<dbReference type="AlphaFoldDB" id="A0A135LTK4"/>
<evidence type="ECO:0000313" key="3">
    <source>
        <dbReference type="Proteomes" id="UP000070168"/>
    </source>
</evidence>
<evidence type="ECO:0000313" key="2">
    <source>
        <dbReference type="EMBL" id="KXG52251.1"/>
    </source>
</evidence>
<keyword evidence="1" id="KW-0040">ANK repeat</keyword>
<feature type="repeat" description="ANK" evidence="1">
    <location>
        <begin position="37"/>
        <end position="69"/>
    </location>
</feature>
<dbReference type="GeneID" id="63711549"/>
<dbReference type="InterPro" id="IPR002110">
    <property type="entry name" value="Ankyrin_rpt"/>
</dbReference>
<gene>
    <name evidence="2" type="ORF">PGRI_085350</name>
</gene>
<dbReference type="SUPFAM" id="SSF48403">
    <property type="entry name" value="Ankyrin repeat"/>
    <property type="match status" value="1"/>
</dbReference>
<dbReference type="Pfam" id="PF00023">
    <property type="entry name" value="Ank"/>
    <property type="match status" value="1"/>
</dbReference>
<dbReference type="RefSeq" id="XP_040650787.1">
    <property type="nucleotide sequence ID" value="XM_040796249.1"/>
</dbReference>
<dbReference type="PROSITE" id="PS50088">
    <property type="entry name" value="ANK_REPEAT"/>
    <property type="match status" value="1"/>
</dbReference>
<dbReference type="Gene3D" id="1.25.40.20">
    <property type="entry name" value="Ankyrin repeat-containing domain"/>
    <property type="match status" value="1"/>
</dbReference>
<sequence length="111" mass="12354">MSDEDVRRLQPFLVGIPLDIRSAVAMENSKYYGTRFELGTPLDWAVDGRNVGVIRMLLELGADSALETNMRPSALHRAAARHDIEIYHIILSQRPDSRVDVFGSKGESPSS</sequence>
<evidence type="ECO:0000256" key="1">
    <source>
        <dbReference type="PROSITE-ProRule" id="PRU00023"/>
    </source>
</evidence>
<name>A0A135LTK4_PENPA</name>